<organism evidence="2 3">
    <name type="scientific">Cupriavidus taiwanensis</name>
    <dbReference type="NCBI Taxonomy" id="164546"/>
    <lineage>
        <taxon>Bacteria</taxon>
        <taxon>Pseudomonadati</taxon>
        <taxon>Pseudomonadota</taxon>
        <taxon>Betaproteobacteria</taxon>
        <taxon>Burkholderiales</taxon>
        <taxon>Burkholderiaceae</taxon>
        <taxon>Cupriavidus</taxon>
    </lineage>
</organism>
<dbReference type="Proteomes" id="UP000255505">
    <property type="component" value="Plasmid III"/>
</dbReference>
<evidence type="ECO:0000256" key="1">
    <source>
        <dbReference type="SAM" id="MobiDB-lite"/>
    </source>
</evidence>
<proteinExistence type="predicted"/>
<gene>
    <name evidence="2" type="ORF">CT19425_P30259</name>
</gene>
<dbReference type="AlphaFoldDB" id="A0A375ITI2"/>
<reference evidence="2 3" key="1">
    <citation type="submission" date="2018-01" db="EMBL/GenBank/DDBJ databases">
        <authorList>
            <person name="Gaut B.S."/>
            <person name="Morton B.R."/>
            <person name="Clegg M.T."/>
            <person name="Duvall M.R."/>
        </authorList>
    </citation>
    <scope>NUCLEOTIDE SEQUENCE [LARGE SCALE GENOMIC DNA]</scope>
    <source>
        <strain evidence="2">Cupriavidus taiwanensis LMG 19425</strain>
        <plasmid evidence="3">Plasmid iii</plasmid>
    </source>
</reference>
<keyword evidence="2" id="KW-0614">Plasmid</keyword>
<feature type="region of interest" description="Disordered" evidence="1">
    <location>
        <begin position="120"/>
        <end position="157"/>
    </location>
</feature>
<name>A0A375ITI2_9BURK</name>
<feature type="compositionally biased region" description="Basic and acidic residues" evidence="1">
    <location>
        <begin position="27"/>
        <end position="50"/>
    </location>
</feature>
<feature type="region of interest" description="Disordered" evidence="1">
    <location>
        <begin position="1"/>
        <end position="57"/>
    </location>
</feature>
<feature type="compositionally biased region" description="Polar residues" evidence="1">
    <location>
        <begin position="13"/>
        <end position="25"/>
    </location>
</feature>
<accession>A0A375ITI2</accession>
<protein>
    <submittedName>
        <fullName evidence="2">Uncharacterized protein</fullName>
    </submittedName>
</protein>
<evidence type="ECO:0000313" key="2">
    <source>
        <dbReference type="EMBL" id="SPK77410.1"/>
    </source>
</evidence>
<sequence length="157" mass="16804">MPRRSRTVEQLRQRASSGDNGQTLEATIREQAARAREEAERQRARAEKPDNGTAPVMTAGDLVASAKPSAAAAKKNEEDDIFTASIYKKGMRKSQMGGTKMPGGMADLTDPAQMRALQQAAVARASASNGLPEQPEAPVSSDKQFLRDATAASPLRH</sequence>
<feature type="compositionally biased region" description="Basic and acidic residues" evidence="1">
    <location>
        <begin position="1"/>
        <end position="12"/>
    </location>
</feature>
<evidence type="ECO:0000313" key="3">
    <source>
        <dbReference type="Proteomes" id="UP000255505"/>
    </source>
</evidence>
<dbReference type="EMBL" id="LT991978">
    <property type="protein sequence ID" value="SPK77410.1"/>
    <property type="molecule type" value="Genomic_DNA"/>
</dbReference>
<geneLocation type="plasmid" evidence="2">
    <name>III</name>
</geneLocation>